<keyword evidence="6 7" id="KW-0472">Membrane</keyword>
<dbReference type="PROSITE" id="PS50062">
    <property type="entry name" value="BCL2_FAMILY"/>
    <property type="match status" value="1"/>
</dbReference>
<comment type="subcellular location">
    <subcellularLocation>
        <location evidence="1">Membrane</location>
        <topology evidence="1">Single-pass membrane protein</topology>
    </subcellularLocation>
</comment>
<dbReference type="InterPro" id="IPR026298">
    <property type="entry name" value="Bcl-2_fam"/>
</dbReference>
<feature type="transmembrane region" description="Helical" evidence="7">
    <location>
        <begin position="459"/>
        <end position="480"/>
    </location>
</feature>
<dbReference type="EMBL" id="OC005740">
    <property type="protein sequence ID" value="CAD7265603.1"/>
    <property type="molecule type" value="Genomic_DNA"/>
</dbReference>
<protein>
    <recommendedName>
        <fullName evidence="8">Bcl-2 Bcl-2 homology region 1-3 domain-containing protein</fullName>
    </recommendedName>
</protein>
<dbReference type="GO" id="GO:0051400">
    <property type="term" value="F:BH domain binding"/>
    <property type="evidence" value="ECO:0007669"/>
    <property type="project" value="TreeGrafter"/>
</dbReference>
<reference evidence="9" key="1">
    <citation type="submission" date="2020-11" db="EMBL/GenBank/DDBJ databases">
        <authorList>
            <person name="Tran Van P."/>
        </authorList>
    </citation>
    <scope>NUCLEOTIDE SEQUENCE</scope>
</reference>
<sequence length="486" mass="52816">MKYLGSVIEAKGGSREDIVRLGQQGEVFYSAVSYYPFGLYALSTNHAHGLEIELKEVNPHLRGGGVENHPNSPDRDSNLNLLVLGSLSQHETSATVNDDPKKVFPSLDGLVCCLLLTVVCSTAGLQDVEVCSVTRLAPMQPVVHVCLNSFALPALYAEIFLTQINGISIVFRMLFQRSGSCDARGLPPPSMASDLPPLPSYPLQQRRKFSFPAALHSNLLGLAGSGNGAASEVGSATTSARRRFSNVSDAVSRKLSNTIGWRTQPIPTQEIVEQGKLLCGQYVRNRLKRSGVFNRKCGLQRLRTAASLPGGHVVREVFPELASIGKELERMHPKLYSTVSRQASPSPNLSSEKAVGLMLAAVGRELFKCDVTWGKVVSLFAVAGGLGVDCVRQGHPEYLQTLLEAIGETLEEELAPWIVGNGGWVSDLERWYSARFDLVDSGLLTHFKPPTNEVSISSFVSLVGAFTATVLVLVFLMRWFGKFAFI</sequence>
<dbReference type="SMART" id="SM00337">
    <property type="entry name" value="BCL"/>
    <property type="match status" value="1"/>
</dbReference>
<dbReference type="SUPFAM" id="SSF56854">
    <property type="entry name" value="Bcl-2 inhibitors of programmed cell death"/>
    <property type="match status" value="1"/>
</dbReference>
<dbReference type="Pfam" id="PF00452">
    <property type="entry name" value="Bcl-2"/>
    <property type="match status" value="1"/>
</dbReference>
<evidence type="ECO:0000256" key="4">
    <source>
        <dbReference type="ARBA" id="ARBA00022703"/>
    </source>
</evidence>
<evidence type="ECO:0000256" key="1">
    <source>
        <dbReference type="ARBA" id="ARBA00004167"/>
    </source>
</evidence>
<evidence type="ECO:0000256" key="6">
    <source>
        <dbReference type="ARBA" id="ARBA00023136"/>
    </source>
</evidence>
<dbReference type="GO" id="GO:0001836">
    <property type="term" value="P:release of cytochrome c from mitochondria"/>
    <property type="evidence" value="ECO:0007669"/>
    <property type="project" value="TreeGrafter"/>
</dbReference>
<dbReference type="PRINTS" id="PR01862">
    <property type="entry name" value="BCL2FAMILY"/>
</dbReference>
<dbReference type="GO" id="GO:0097192">
    <property type="term" value="P:extrinsic apoptotic signaling pathway in absence of ligand"/>
    <property type="evidence" value="ECO:0007669"/>
    <property type="project" value="TreeGrafter"/>
</dbReference>
<dbReference type="InterPro" id="IPR036834">
    <property type="entry name" value="Bcl-2-like_sf"/>
</dbReference>
<name>A0A7R9B3L6_TIMSH</name>
<dbReference type="AlphaFoldDB" id="A0A7R9B3L6"/>
<evidence type="ECO:0000256" key="2">
    <source>
        <dbReference type="ARBA" id="ARBA00009458"/>
    </source>
</evidence>
<evidence type="ECO:0000259" key="8">
    <source>
        <dbReference type="SMART" id="SM00337"/>
    </source>
</evidence>
<gene>
    <name evidence="9" type="ORF">TSIB3V08_LOCUS9635</name>
</gene>
<dbReference type="FunFam" id="1.10.437.10:FF:000009">
    <property type="entry name" value="Uncharacterized protein, isoform A"/>
    <property type="match status" value="1"/>
</dbReference>
<accession>A0A7R9B3L6</accession>
<dbReference type="CDD" id="cd06845">
    <property type="entry name" value="Bcl-2_like"/>
    <property type="match status" value="1"/>
</dbReference>
<dbReference type="Gene3D" id="1.10.437.10">
    <property type="entry name" value="Blc2-like"/>
    <property type="match status" value="1"/>
</dbReference>
<keyword evidence="4" id="KW-0053">Apoptosis</keyword>
<dbReference type="InterPro" id="IPR002475">
    <property type="entry name" value="Bcl2-like"/>
</dbReference>
<evidence type="ECO:0000256" key="7">
    <source>
        <dbReference type="SAM" id="Phobius"/>
    </source>
</evidence>
<proteinExistence type="inferred from homology"/>
<evidence type="ECO:0000256" key="5">
    <source>
        <dbReference type="ARBA" id="ARBA00022989"/>
    </source>
</evidence>
<keyword evidence="3 7" id="KW-0812">Transmembrane</keyword>
<dbReference type="InterPro" id="IPR046371">
    <property type="entry name" value="Bcl-2_BH1-3"/>
</dbReference>
<dbReference type="PANTHER" id="PTHR11256">
    <property type="entry name" value="BCL-2 RELATED"/>
    <property type="match status" value="1"/>
</dbReference>
<feature type="domain" description="Bcl-2 Bcl-2 homology region 1-3" evidence="8">
    <location>
        <begin position="321"/>
        <end position="424"/>
    </location>
</feature>
<evidence type="ECO:0000313" key="9">
    <source>
        <dbReference type="EMBL" id="CAD7265603.1"/>
    </source>
</evidence>
<dbReference type="GO" id="GO:0005741">
    <property type="term" value="C:mitochondrial outer membrane"/>
    <property type="evidence" value="ECO:0007669"/>
    <property type="project" value="TreeGrafter"/>
</dbReference>
<dbReference type="GO" id="GO:0042981">
    <property type="term" value="P:regulation of apoptotic process"/>
    <property type="evidence" value="ECO:0007669"/>
    <property type="project" value="InterPro"/>
</dbReference>
<organism evidence="9">
    <name type="scientific">Timema shepardi</name>
    <name type="common">Walking stick</name>
    <dbReference type="NCBI Taxonomy" id="629360"/>
    <lineage>
        <taxon>Eukaryota</taxon>
        <taxon>Metazoa</taxon>
        <taxon>Ecdysozoa</taxon>
        <taxon>Arthropoda</taxon>
        <taxon>Hexapoda</taxon>
        <taxon>Insecta</taxon>
        <taxon>Pterygota</taxon>
        <taxon>Neoptera</taxon>
        <taxon>Polyneoptera</taxon>
        <taxon>Phasmatodea</taxon>
        <taxon>Timematodea</taxon>
        <taxon>Timematoidea</taxon>
        <taxon>Timematidae</taxon>
        <taxon>Timema</taxon>
    </lineage>
</organism>
<dbReference type="GO" id="GO:0008630">
    <property type="term" value="P:intrinsic apoptotic signaling pathway in response to DNA damage"/>
    <property type="evidence" value="ECO:0007669"/>
    <property type="project" value="TreeGrafter"/>
</dbReference>
<keyword evidence="5 7" id="KW-1133">Transmembrane helix</keyword>
<dbReference type="PANTHER" id="PTHR11256:SF48">
    <property type="entry name" value="BCL-2-RELATED OVARIAN KILLER PROTEIN"/>
    <property type="match status" value="1"/>
</dbReference>
<evidence type="ECO:0000256" key="3">
    <source>
        <dbReference type="ARBA" id="ARBA00022692"/>
    </source>
</evidence>
<comment type="similarity">
    <text evidence="2">Belongs to the Bcl-2 family.</text>
</comment>